<dbReference type="AlphaFoldDB" id="A0ABD2X9L6"/>
<evidence type="ECO:0000256" key="2">
    <source>
        <dbReference type="ARBA" id="ARBA00022670"/>
    </source>
</evidence>
<feature type="region of interest" description="Disordered" evidence="4">
    <location>
        <begin position="44"/>
        <end position="67"/>
    </location>
</feature>
<evidence type="ECO:0000256" key="1">
    <source>
        <dbReference type="ARBA" id="ARBA00005234"/>
    </source>
</evidence>
<comment type="similarity">
    <text evidence="1">Belongs to the peptidase C48 family.</text>
</comment>
<dbReference type="Proteomes" id="UP001627154">
    <property type="component" value="Unassembled WGS sequence"/>
</dbReference>
<proteinExistence type="inferred from homology"/>
<protein>
    <recommendedName>
        <fullName evidence="5">Ubiquitin-like protease family profile domain-containing protein</fullName>
    </recommendedName>
</protein>
<dbReference type="Gene3D" id="3.40.395.10">
    <property type="entry name" value="Adenoviral Proteinase, Chain A"/>
    <property type="match status" value="1"/>
</dbReference>
<keyword evidence="2" id="KW-0645">Protease</keyword>
<sequence>MEEACPHFIQFVKLFGRSVQDKSHETIINDILENKDSNEIDIASVSSETNKNEDEDSRSITSEQEEPKKKTKDSLYYKSFLQLKKKIIRHSECDETVNEYYSEDLMKYFTEYLTVYFSLWSAGSIVQFGILRDSNASAENGFNILKNNVFKNQKRVTIPRFIQHNEPIIRGKIKEREFPLTTTRQKKNKFKKQPKEPVEFWRRKGKCGSRENRYFTQNKNVPEKNLNIEDSAIRLVNTKMNSDENQAMEEELDVNNATNLSDDVMINTVQNQIMKTYNELKKSVREIVKLESNNQKRNHWALLVVSLDQSIMMYLDSLHYSPPENLLKNVHLFMNYCTPKRQQKKISEKVWKYYRAIDIPKQVDDNCGVYVCAWALTLASSSNTAFGEADMNNIRKAIASFLYKAKTDGKSRKNKIFEEFVMHCVSLQET</sequence>
<evidence type="ECO:0000313" key="6">
    <source>
        <dbReference type="EMBL" id="KAL3401336.1"/>
    </source>
</evidence>
<organism evidence="6 7">
    <name type="scientific">Trichogramma kaykai</name>
    <dbReference type="NCBI Taxonomy" id="54128"/>
    <lineage>
        <taxon>Eukaryota</taxon>
        <taxon>Metazoa</taxon>
        <taxon>Ecdysozoa</taxon>
        <taxon>Arthropoda</taxon>
        <taxon>Hexapoda</taxon>
        <taxon>Insecta</taxon>
        <taxon>Pterygota</taxon>
        <taxon>Neoptera</taxon>
        <taxon>Endopterygota</taxon>
        <taxon>Hymenoptera</taxon>
        <taxon>Apocrita</taxon>
        <taxon>Proctotrupomorpha</taxon>
        <taxon>Chalcidoidea</taxon>
        <taxon>Trichogrammatidae</taxon>
        <taxon>Trichogramma</taxon>
    </lineage>
</organism>
<dbReference type="GO" id="GO:0006508">
    <property type="term" value="P:proteolysis"/>
    <property type="evidence" value="ECO:0007669"/>
    <property type="project" value="UniProtKB-KW"/>
</dbReference>
<feature type="domain" description="Ubiquitin-like protease family profile" evidence="5">
    <location>
        <begin position="294"/>
        <end position="400"/>
    </location>
</feature>
<reference evidence="6 7" key="1">
    <citation type="journal article" date="2024" name="bioRxiv">
        <title>A reference genome for Trichogramma kaykai: A tiny desert-dwelling parasitoid wasp with competing sex-ratio distorters.</title>
        <authorList>
            <person name="Culotta J."/>
            <person name="Lindsey A.R."/>
        </authorList>
    </citation>
    <scope>NUCLEOTIDE SEQUENCE [LARGE SCALE GENOMIC DNA]</scope>
    <source>
        <strain evidence="6 7">KSX58</strain>
    </source>
</reference>
<dbReference type="InterPro" id="IPR003653">
    <property type="entry name" value="Peptidase_C48_C"/>
</dbReference>
<dbReference type="GO" id="GO:0008233">
    <property type="term" value="F:peptidase activity"/>
    <property type="evidence" value="ECO:0007669"/>
    <property type="project" value="UniProtKB-KW"/>
</dbReference>
<evidence type="ECO:0000256" key="4">
    <source>
        <dbReference type="SAM" id="MobiDB-lite"/>
    </source>
</evidence>
<comment type="caution">
    <text evidence="6">The sequence shown here is derived from an EMBL/GenBank/DDBJ whole genome shotgun (WGS) entry which is preliminary data.</text>
</comment>
<evidence type="ECO:0000256" key="3">
    <source>
        <dbReference type="ARBA" id="ARBA00022801"/>
    </source>
</evidence>
<dbReference type="EMBL" id="JBJJXI010000046">
    <property type="protein sequence ID" value="KAL3401336.1"/>
    <property type="molecule type" value="Genomic_DNA"/>
</dbReference>
<dbReference type="Pfam" id="PF02902">
    <property type="entry name" value="Peptidase_C48"/>
    <property type="match status" value="1"/>
</dbReference>
<dbReference type="SUPFAM" id="SSF54001">
    <property type="entry name" value="Cysteine proteinases"/>
    <property type="match status" value="1"/>
</dbReference>
<gene>
    <name evidence="6" type="ORF">TKK_005472</name>
</gene>
<evidence type="ECO:0000313" key="7">
    <source>
        <dbReference type="Proteomes" id="UP001627154"/>
    </source>
</evidence>
<keyword evidence="3" id="KW-0378">Hydrolase</keyword>
<evidence type="ECO:0000259" key="5">
    <source>
        <dbReference type="Pfam" id="PF02902"/>
    </source>
</evidence>
<dbReference type="InterPro" id="IPR038765">
    <property type="entry name" value="Papain-like_cys_pep_sf"/>
</dbReference>
<name>A0ABD2X9L6_9HYME</name>
<accession>A0ABD2X9L6</accession>
<keyword evidence="7" id="KW-1185">Reference proteome</keyword>